<protein>
    <submittedName>
        <fullName evidence="1">Uncharacterized protein</fullName>
    </submittedName>
</protein>
<evidence type="ECO:0000313" key="1">
    <source>
        <dbReference type="EMBL" id="KAI4307206.1"/>
    </source>
</evidence>
<proteinExistence type="predicted"/>
<dbReference type="Proteomes" id="UP000828941">
    <property type="component" value="Chromosome 12"/>
</dbReference>
<dbReference type="EMBL" id="CM039437">
    <property type="protein sequence ID" value="KAI4307206.1"/>
    <property type="molecule type" value="Genomic_DNA"/>
</dbReference>
<sequence length="76" mass="8326">MTMGLFKVLIRQGTPPDQITFSAVLLARNYGSLVDEGMRIFSSMEKEFGVKPQGEHYAFVVELLCSAGSLVGSKKL</sequence>
<name>A0ACB9LD58_BAUVA</name>
<gene>
    <name evidence="1" type="ORF">L6164_030418</name>
</gene>
<comment type="caution">
    <text evidence="1">The sequence shown here is derived from an EMBL/GenBank/DDBJ whole genome shotgun (WGS) entry which is preliminary data.</text>
</comment>
<accession>A0ACB9LD58</accession>
<evidence type="ECO:0000313" key="2">
    <source>
        <dbReference type="Proteomes" id="UP000828941"/>
    </source>
</evidence>
<reference evidence="1 2" key="1">
    <citation type="journal article" date="2022" name="DNA Res.">
        <title>Chromosomal-level genome assembly of the orchid tree Bauhinia variegata (Leguminosae; Cercidoideae) supports the allotetraploid origin hypothesis of Bauhinia.</title>
        <authorList>
            <person name="Zhong Y."/>
            <person name="Chen Y."/>
            <person name="Zheng D."/>
            <person name="Pang J."/>
            <person name="Liu Y."/>
            <person name="Luo S."/>
            <person name="Meng S."/>
            <person name="Qian L."/>
            <person name="Wei D."/>
            <person name="Dai S."/>
            <person name="Zhou R."/>
        </authorList>
    </citation>
    <scope>NUCLEOTIDE SEQUENCE [LARGE SCALE GENOMIC DNA]</scope>
    <source>
        <strain evidence="1">BV-YZ2020</strain>
    </source>
</reference>
<organism evidence="1 2">
    <name type="scientific">Bauhinia variegata</name>
    <name type="common">Purple orchid tree</name>
    <name type="synonym">Phanera variegata</name>
    <dbReference type="NCBI Taxonomy" id="167791"/>
    <lineage>
        <taxon>Eukaryota</taxon>
        <taxon>Viridiplantae</taxon>
        <taxon>Streptophyta</taxon>
        <taxon>Embryophyta</taxon>
        <taxon>Tracheophyta</taxon>
        <taxon>Spermatophyta</taxon>
        <taxon>Magnoliopsida</taxon>
        <taxon>eudicotyledons</taxon>
        <taxon>Gunneridae</taxon>
        <taxon>Pentapetalae</taxon>
        <taxon>rosids</taxon>
        <taxon>fabids</taxon>
        <taxon>Fabales</taxon>
        <taxon>Fabaceae</taxon>
        <taxon>Cercidoideae</taxon>
        <taxon>Cercideae</taxon>
        <taxon>Bauhiniinae</taxon>
        <taxon>Bauhinia</taxon>
    </lineage>
</organism>
<keyword evidence="2" id="KW-1185">Reference proteome</keyword>